<keyword evidence="4 9" id="KW-0762">Sugar transport</keyword>
<keyword evidence="6 10" id="KW-0812">Transmembrane</keyword>
<comment type="caution">
    <text evidence="12">The sequence shown here is derived from an EMBL/GenBank/DDBJ whole genome shotgun (WGS) entry which is preliminary data.</text>
</comment>
<dbReference type="InterPro" id="IPR004501">
    <property type="entry name" value="PTS_EIIC_3"/>
</dbReference>
<keyword evidence="8 9" id="KW-0472">Membrane</keyword>
<dbReference type="Proteomes" id="UP000641206">
    <property type="component" value="Unassembled WGS sequence"/>
</dbReference>
<reference evidence="13" key="1">
    <citation type="journal article" date="2019" name="Int. J. Syst. Evol. Microbiol.">
        <title>The Global Catalogue of Microorganisms (GCM) 10K type strain sequencing project: providing services to taxonomists for standard genome sequencing and annotation.</title>
        <authorList>
            <consortium name="The Broad Institute Genomics Platform"/>
            <consortium name="The Broad Institute Genome Sequencing Center for Infectious Disease"/>
            <person name="Wu L."/>
            <person name="Ma J."/>
        </authorList>
    </citation>
    <scope>NUCLEOTIDE SEQUENCE [LARGE SCALE GENOMIC DNA]</scope>
    <source>
        <strain evidence="13">CGMCC 1.7693</strain>
    </source>
</reference>
<evidence type="ECO:0000313" key="12">
    <source>
        <dbReference type="EMBL" id="GGP07561.1"/>
    </source>
</evidence>
<evidence type="ECO:0000256" key="8">
    <source>
        <dbReference type="ARBA" id="ARBA00023136"/>
    </source>
</evidence>
<dbReference type="InterPro" id="IPR003352">
    <property type="entry name" value="PTS_EIIC"/>
</dbReference>
<feature type="transmembrane region" description="Helical" evidence="10">
    <location>
        <begin position="384"/>
        <end position="404"/>
    </location>
</feature>
<proteinExistence type="predicted"/>
<feature type="transmembrane region" description="Helical" evidence="10">
    <location>
        <begin position="235"/>
        <end position="256"/>
    </location>
</feature>
<keyword evidence="7 10" id="KW-1133">Transmembrane helix</keyword>
<dbReference type="EMBL" id="BMLW01000001">
    <property type="protein sequence ID" value="GGP07561.1"/>
    <property type="molecule type" value="Genomic_DNA"/>
</dbReference>
<keyword evidence="3 9" id="KW-1003">Cell membrane</keyword>
<feature type="transmembrane region" description="Helical" evidence="10">
    <location>
        <begin position="203"/>
        <end position="223"/>
    </location>
</feature>
<name>A0ABQ2NR23_9BACI</name>
<evidence type="ECO:0000256" key="10">
    <source>
        <dbReference type="SAM" id="Phobius"/>
    </source>
</evidence>
<gene>
    <name evidence="12" type="primary">licC</name>
    <name evidence="12" type="ORF">GCM10011346_04040</name>
</gene>
<feature type="domain" description="PTS EIIC type-3" evidence="11">
    <location>
        <begin position="11"/>
        <end position="404"/>
    </location>
</feature>
<keyword evidence="5" id="KW-0598">Phosphotransferase system</keyword>
<sequence>MAVMEKLTYVIEEKVAPPLIRISRNRYLDSIQKAFITLMPFIILGSFFVLLGSFPVQAWQNLIEPISGHLSSANNATMGLLSIGLATGIGYFLSSFYSQHGEKVDPFSGAMISLFSFLILFPVGVSEEIGTYLPADNLGSTGMFTAIIVAIISTEIHRYLIKKDIVIKMPEGVPPMVTNAFTALIPVFATMVLWWVLRYILQVDVAAVIMAGFEPIIAGGTSAVAQFGAFFVDRILWFVGIHGSNVVGSVMTPVWIDMLGANTAAADAGETVPYIASAQFMAEFVRVSPLPLVVLMLMSAVKRYKTLGKLALAPSIFNIAEPIMFGLPIVLNPILFVPWVFGHLFLFIFSYFIISIGLVPAPFAAIPFTVPGPIAGYLGTGGSWAGALLATVNLVIMFFIWLPFYKVLEKQTLKEQYENEKQSTD</sequence>
<evidence type="ECO:0000256" key="2">
    <source>
        <dbReference type="ARBA" id="ARBA00022448"/>
    </source>
</evidence>
<dbReference type="PROSITE" id="PS51105">
    <property type="entry name" value="PTS_EIIC_TYPE_3"/>
    <property type="match status" value="1"/>
</dbReference>
<comment type="function">
    <text evidence="9">The phosphoenolpyruvate-dependent sugar phosphotransferase system (PTS), a major carbohydrate active -transport system, catalyzes the phosphorylation of incoming sugar substrates concomitant with their translocation across the cell membrane.</text>
</comment>
<accession>A0ABQ2NR23</accession>
<evidence type="ECO:0000256" key="7">
    <source>
        <dbReference type="ARBA" id="ARBA00022989"/>
    </source>
</evidence>
<evidence type="ECO:0000256" key="4">
    <source>
        <dbReference type="ARBA" id="ARBA00022597"/>
    </source>
</evidence>
<dbReference type="InterPro" id="IPR004796">
    <property type="entry name" value="PTS_IIC_cello"/>
</dbReference>
<comment type="subcellular location">
    <subcellularLocation>
        <location evidence="1">Cell membrane</location>
        <topology evidence="1">Multi-pass membrane protein</topology>
    </subcellularLocation>
</comment>
<feature type="transmembrane region" description="Helical" evidence="10">
    <location>
        <begin position="34"/>
        <end position="56"/>
    </location>
</feature>
<evidence type="ECO:0000259" key="11">
    <source>
        <dbReference type="PROSITE" id="PS51105"/>
    </source>
</evidence>
<organism evidence="12 13">
    <name type="scientific">Oceanobacillus neutriphilus</name>
    <dbReference type="NCBI Taxonomy" id="531815"/>
    <lineage>
        <taxon>Bacteria</taxon>
        <taxon>Bacillati</taxon>
        <taxon>Bacillota</taxon>
        <taxon>Bacilli</taxon>
        <taxon>Bacillales</taxon>
        <taxon>Bacillaceae</taxon>
        <taxon>Oceanobacillus</taxon>
    </lineage>
</organism>
<evidence type="ECO:0000313" key="13">
    <source>
        <dbReference type="Proteomes" id="UP000641206"/>
    </source>
</evidence>
<dbReference type="PANTHER" id="PTHR33989:SF8">
    <property type="entry name" value="PERMEASE IIC COMPONENT"/>
    <property type="match status" value="1"/>
</dbReference>
<evidence type="ECO:0000256" key="1">
    <source>
        <dbReference type="ARBA" id="ARBA00004651"/>
    </source>
</evidence>
<protein>
    <recommendedName>
        <fullName evidence="9">Permease IIC component</fullName>
    </recommendedName>
</protein>
<feature type="transmembrane region" description="Helical" evidence="10">
    <location>
        <begin position="177"/>
        <end position="197"/>
    </location>
</feature>
<evidence type="ECO:0000256" key="6">
    <source>
        <dbReference type="ARBA" id="ARBA00022692"/>
    </source>
</evidence>
<feature type="transmembrane region" description="Helical" evidence="10">
    <location>
        <begin position="76"/>
        <end position="94"/>
    </location>
</feature>
<dbReference type="NCBIfam" id="TIGR00410">
    <property type="entry name" value="lacE"/>
    <property type="match status" value="1"/>
</dbReference>
<feature type="transmembrane region" description="Helical" evidence="10">
    <location>
        <begin position="106"/>
        <end position="125"/>
    </location>
</feature>
<keyword evidence="13" id="KW-1185">Reference proteome</keyword>
<feature type="transmembrane region" description="Helical" evidence="10">
    <location>
        <begin position="137"/>
        <end position="156"/>
    </location>
</feature>
<dbReference type="InterPro" id="IPR051088">
    <property type="entry name" value="PTS_Sugar-EIIC/EIIB"/>
</dbReference>
<evidence type="ECO:0000256" key="3">
    <source>
        <dbReference type="ARBA" id="ARBA00022475"/>
    </source>
</evidence>
<evidence type="ECO:0000256" key="9">
    <source>
        <dbReference type="PIRNR" id="PIRNR006351"/>
    </source>
</evidence>
<dbReference type="PANTHER" id="PTHR33989">
    <property type="match status" value="1"/>
</dbReference>
<keyword evidence="2 9" id="KW-0813">Transport</keyword>
<feature type="transmembrane region" description="Helical" evidence="10">
    <location>
        <begin position="310"/>
        <end position="330"/>
    </location>
</feature>
<evidence type="ECO:0000256" key="5">
    <source>
        <dbReference type="ARBA" id="ARBA00022683"/>
    </source>
</evidence>
<dbReference type="Pfam" id="PF02378">
    <property type="entry name" value="PTS_EIIC"/>
    <property type="match status" value="1"/>
</dbReference>
<dbReference type="PIRSF" id="PIRSF006351">
    <property type="entry name" value="PTS_EIIC-Cellobiose"/>
    <property type="match status" value="1"/>
</dbReference>